<evidence type="ECO:0000256" key="1">
    <source>
        <dbReference type="SAM" id="Phobius"/>
    </source>
</evidence>
<organism evidence="2 3">
    <name type="scientific">Halobacterium litoreum</name>
    <dbReference type="NCBI Taxonomy" id="2039234"/>
    <lineage>
        <taxon>Archaea</taxon>
        <taxon>Methanobacteriati</taxon>
        <taxon>Methanobacteriota</taxon>
        <taxon>Stenosarchaea group</taxon>
        <taxon>Halobacteria</taxon>
        <taxon>Halobacteriales</taxon>
        <taxon>Halobacteriaceae</taxon>
        <taxon>Halobacterium</taxon>
    </lineage>
</organism>
<keyword evidence="3" id="KW-1185">Reference proteome</keyword>
<dbReference type="InterPro" id="IPR055946">
    <property type="entry name" value="DUF7524"/>
</dbReference>
<dbReference type="GeneID" id="69117683"/>
<proteinExistence type="predicted"/>
<keyword evidence="1" id="KW-0812">Transmembrane</keyword>
<keyword evidence="1" id="KW-0472">Membrane</keyword>
<feature type="transmembrane region" description="Helical" evidence="1">
    <location>
        <begin position="163"/>
        <end position="184"/>
    </location>
</feature>
<protein>
    <submittedName>
        <fullName evidence="2">Uncharacterized protein</fullName>
    </submittedName>
</protein>
<keyword evidence="1" id="KW-1133">Transmembrane helix</keyword>
<dbReference type="Proteomes" id="UP001595660">
    <property type="component" value="Unassembled WGS sequence"/>
</dbReference>
<sequence>MPERLAVHLNRDQPREVAPEAARLETDRSFVLAFENHGGPLHVHLHLDDALAKVARPEQTQIYVDEGETRRVEVVIPPDHAPTKGYVDLVTGYGAEEARVNVTVTAERKDGGPDVAVDETLSEKQQVEVESESSAGEVAWPAVGAGVAVVVAAALALAVSDGVAVFVGAFGLLAGVAAAAYVLYA</sequence>
<dbReference type="EMBL" id="JBHRWN010000002">
    <property type="protein sequence ID" value="MFC3476408.1"/>
    <property type="molecule type" value="Genomic_DNA"/>
</dbReference>
<accession>A0ABD5NAU7</accession>
<reference evidence="2 3" key="1">
    <citation type="journal article" date="2019" name="Int. J. Syst. Evol. Microbiol.">
        <title>The Global Catalogue of Microorganisms (GCM) 10K type strain sequencing project: providing services to taxonomists for standard genome sequencing and annotation.</title>
        <authorList>
            <consortium name="The Broad Institute Genomics Platform"/>
            <consortium name="The Broad Institute Genome Sequencing Center for Infectious Disease"/>
            <person name="Wu L."/>
            <person name="Ma J."/>
        </authorList>
    </citation>
    <scope>NUCLEOTIDE SEQUENCE [LARGE SCALE GENOMIC DNA]</scope>
    <source>
        <strain evidence="2 3">CGMCC 1.12562</strain>
    </source>
</reference>
<name>A0ABD5NAU7_9EURY</name>
<evidence type="ECO:0000313" key="2">
    <source>
        <dbReference type="EMBL" id="MFC3476408.1"/>
    </source>
</evidence>
<dbReference type="Pfam" id="PF24368">
    <property type="entry name" value="DUF7524"/>
    <property type="match status" value="1"/>
</dbReference>
<evidence type="ECO:0000313" key="3">
    <source>
        <dbReference type="Proteomes" id="UP001595660"/>
    </source>
</evidence>
<dbReference type="AlphaFoldDB" id="A0ABD5NAU7"/>
<comment type="caution">
    <text evidence="2">The sequence shown here is derived from an EMBL/GenBank/DDBJ whole genome shotgun (WGS) entry which is preliminary data.</text>
</comment>
<gene>
    <name evidence="2" type="ORF">ACFOKC_01580</name>
</gene>
<feature type="transmembrane region" description="Helical" evidence="1">
    <location>
        <begin position="138"/>
        <end position="157"/>
    </location>
</feature>
<dbReference type="RefSeq" id="WP_232572441.1">
    <property type="nucleotide sequence ID" value="NZ_CP089466.1"/>
</dbReference>